<dbReference type="Gene3D" id="1.10.10.10">
    <property type="entry name" value="Winged helix-like DNA-binding domain superfamily/Winged helix DNA-binding domain"/>
    <property type="match status" value="1"/>
</dbReference>
<dbReference type="PANTHER" id="PTHR43855">
    <property type="entry name" value="THIOSULFATE SULFURTRANSFERASE"/>
    <property type="match status" value="1"/>
</dbReference>
<dbReference type="AlphaFoldDB" id="A0A6A8GG45"/>
<sequence length="365" mass="40511">MNNSEIEDVLRELPPSSKFIYNTLLRMGSMTLKGLTEETLLSSRTTRYGLTQLEEAGLVESSPALHDGRQSCYSIAYGAVGGDRTEFARGALVDPEWVRQRLDAFEADDPELRLVEVTDSYDEGHVRGAVHLDPSEDFLDVDTASIPGTETLEPVLGELGITPDSTVVLYSDGLNEYASLVYWTLKYYRHMDVRLLDGGKSYWVDAGFPTTHDVPVVSEVAYTAQNPHERIRAYRRDVQAALSRDVTIVDVRSPEEYRGETAGGADARVAGRVPNTVNVEWTQMVGDAGRFKGRGALEQEFAEMDLDEDDEVIVYCNVGERSALVWFVLSELLGYQAVSNYDGSWTEWGNMVGAPIRTGDPSENE</sequence>
<evidence type="ECO:0000259" key="3">
    <source>
        <dbReference type="PROSITE" id="PS50206"/>
    </source>
</evidence>
<dbReference type="PROSITE" id="PS00683">
    <property type="entry name" value="RHODANESE_2"/>
    <property type="match status" value="1"/>
</dbReference>
<dbReference type="InterPro" id="IPR051126">
    <property type="entry name" value="Thiosulfate_sulfurtransferase"/>
</dbReference>
<dbReference type="GO" id="GO:0004792">
    <property type="term" value="F:thiosulfate-cyanide sulfurtransferase activity"/>
    <property type="evidence" value="ECO:0007669"/>
    <property type="project" value="InterPro"/>
</dbReference>
<dbReference type="Pfam" id="PF00581">
    <property type="entry name" value="Rhodanese"/>
    <property type="match status" value="2"/>
</dbReference>
<dbReference type="InterPro" id="IPR011991">
    <property type="entry name" value="ArsR-like_HTH"/>
</dbReference>
<dbReference type="InterPro" id="IPR001763">
    <property type="entry name" value="Rhodanese-like_dom"/>
</dbReference>
<dbReference type="InterPro" id="IPR001307">
    <property type="entry name" value="Thiosulphate_STrfase_CS"/>
</dbReference>
<dbReference type="SUPFAM" id="SSF52821">
    <property type="entry name" value="Rhodanese/Cell cycle control phosphatase"/>
    <property type="match status" value="2"/>
</dbReference>
<keyword evidence="2" id="KW-0808">Transferase</keyword>
<feature type="domain" description="Rhodanese" evidence="3">
    <location>
        <begin position="108"/>
        <end position="212"/>
    </location>
</feature>
<evidence type="ECO:0000313" key="4">
    <source>
        <dbReference type="EMBL" id="MRX21846.1"/>
    </source>
</evidence>
<keyword evidence="5" id="KW-1185">Reference proteome</keyword>
<dbReference type="CDD" id="cd01449">
    <property type="entry name" value="TST_Repeat_2"/>
    <property type="match status" value="1"/>
</dbReference>
<keyword evidence="1" id="KW-0677">Repeat</keyword>
<organism evidence="4 5">
    <name type="scientific">Haloferax litoreum</name>
    <dbReference type="NCBI Taxonomy" id="2666140"/>
    <lineage>
        <taxon>Archaea</taxon>
        <taxon>Methanobacteriati</taxon>
        <taxon>Methanobacteriota</taxon>
        <taxon>Stenosarchaea group</taxon>
        <taxon>Halobacteria</taxon>
        <taxon>Halobacteriales</taxon>
        <taxon>Haloferacaceae</taxon>
        <taxon>Haloferax</taxon>
    </lineage>
</organism>
<evidence type="ECO:0000313" key="5">
    <source>
        <dbReference type="Proteomes" id="UP000439022"/>
    </source>
</evidence>
<gene>
    <name evidence="4" type="ORF">GJR96_07735</name>
</gene>
<evidence type="ECO:0000256" key="1">
    <source>
        <dbReference type="ARBA" id="ARBA00022737"/>
    </source>
</evidence>
<dbReference type="Gene3D" id="3.40.250.10">
    <property type="entry name" value="Rhodanese-like domain"/>
    <property type="match status" value="2"/>
</dbReference>
<dbReference type="CDD" id="cd00090">
    <property type="entry name" value="HTH_ARSR"/>
    <property type="match status" value="1"/>
</dbReference>
<dbReference type="EMBL" id="WKJO01000001">
    <property type="protein sequence ID" value="MRX21846.1"/>
    <property type="molecule type" value="Genomic_DNA"/>
</dbReference>
<accession>A0A6A8GG45</accession>
<reference evidence="4 5" key="1">
    <citation type="submission" date="2019-11" db="EMBL/GenBank/DDBJ databases">
        <title>Whole genome sequence of Haloferax sp. MBLA0076.</title>
        <authorList>
            <person name="Seo M.-J."/>
            <person name="Cho E.-S."/>
        </authorList>
    </citation>
    <scope>NUCLEOTIDE SEQUENCE [LARGE SCALE GENOMIC DNA]</scope>
    <source>
        <strain evidence="4 5">MBLA0076</strain>
    </source>
</reference>
<dbReference type="SMART" id="SM00450">
    <property type="entry name" value="RHOD"/>
    <property type="match status" value="2"/>
</dbReference>
<dbReference type="InterPro" id="IPR036390">
    <property type="entry name" value="WH_DNA-bd_sf"/>
</dbReference>
<feature type="domain" description="Rhodanese" evidence="3">
    <location>
        <begin position="242"/>
        <end position="357"/>
    </location>
</feature>
<dbReference type="InterPro" id="IPR036388">
    <property type="entry name" value="WH-like_DNA-bd_sf"/>
</dbReference>
<dbReference type="CDD" id="cd01448">
    <property type="entry name" value="TST_Repeat_1"/>
    <property type="match status" value="1"/>
</dbReference>
<comment type="caution">
    <text evidence="4">The sequence shown here is derived from an EMBL/GenBank/DDBJ whole genome shotgun (WGS) entry which is preliminary data.</text>
</comment>
<dbReference type="SUPFAM" id="SSF46785">
    <property type="entry name" value="Winged helix' DNA-binding domain"/>
    <property type="match status" value="1"/>
</dbReference>
<name>A0A6A8GG45_9EURY</name>
<protein>
    <recommendedName>
        <fullName evidence="2">Sulfurtransferase</fullName>
    </recommendedName>
</protein>
<dbReference type="Proteomes" id="UP000439022">
    <property type="component" value="Unassembled WGS sequence"/>
</dbReference>
<dbReference type="PROSITE" id="PS50206">
    <property type="entry name" value="RHODANESE_3"/>
    <property type="match status" value="2"/>
</dbReference>
<evidence type="ECO:0000256" key="2">
    <source>
        <dbReference type="RuleBase" id="RU000507"/>
    </source>
</evidence>
<proteinExistence type="predicted"/>
<dbReference type="PANTHER" id="PTHR43855:SF1">
    <property type="entry name" value="THIOSULFATE SULFURTRANSFERASE"/>
    <property type="match status" value="1"/>
</dbReference>
<dbReference type="InterPro" id="IPR036873">
    <property type="entry name" value="Rhodanese-like_dom_sf"/>
</dbReference>
<dbReference type="RefSeq" id="WP_151162409.1">
    <property type="nucleotide sequence ID" value="NZ_WKJO01000001.1"/>
</dbReference>